<feature type="modified residue" description="Glycine radical" evidence="3">
    <location>
        <position position="754"/>
    </location>
</feature>
<evidence type="ECO:0000259" key="4">
    <source>
        <dbReference type="PROSITE" id="PS51149"/>
    </source>
</evidence>
<dbReference type="Pfam" id="PF02901">
    <property type="entry name" value="PFL-like"/>
    <property type="match status" value="1"/>
</dbReference>
<evidence type="ECO:0000313" key="7">
    <source>
        <dbReference type="Proteomes" id="UP000094067"/>
    </source>
</evidence>
<dbReference type="Proteomes" id="UP000094067">
    <property type="component" value="Unassembled WGS sequence"/>
</dbReference>
<dbReference type="InterPro" id="IPR051215">
    <property type="entry name" value="GRE"/>
</dbReference>
<evidence type="ECO:0000256" key="2">
    <source>
        <dbReference type="ARBA" id="ARBA00023239"/>
    </source>
</evidence>
<dbReference type="Pfam" id="PF01228">
    <property type="entry name" value="Gly_radical"/>
    <property type="match status" value="1"/>
</dbReference>
<dbReference type="SUPFAM" id="SSF51998">
    <property type="entry name" value="PFL-like glycyl radical enzymes"/>
    <property type="match status" value="1"/>
</dbReference>
<dbReference type="PROSITE" id="PS51554">
    <property type="entry name" value="PFL"/>
    <property type="match status" value="1"/>
</dbReference>
<reference evidence="6 7" key="1">
    <citation type="submission" date="2016-07" db="EMBL/GenBank/DDBJ databases">
        <title>Characterization of isolates of Eisenbergiella tayi derived from blood cultures, using whole genome sequencing.</title>
        <authorList>
            <person name="Burdz T."/>
            <person name="Wiebe D."/>
            <person name="Huynh C."/>
            <person name="Bernard K."/>
        </authorList>
    </citation>
    <scope>NUCLEOTIDE SEQUENCE [LARGE SCALE GENOMIC DNA]</scope>
    <source>
        <strain evidence="6 7">NML 110608</strain>
    </source>
</reference>
<feature type="domain" description="PFL" evidence="5">
    <location>
        <begin position="1"/>
        <end position="651"/>
    </location>
</feature>
<sequence>MGMKTFDIEQYSRRIVESKPSQRVSWLIDATRENMLVKNEKAPDPPSVLNEKTGKLPVIIRKAMAERAKLSCAPVGIWDKQVFAGCFTLREERIVNTYALPEFAYPEEQKEGEKYGFGIYSMFGHISPDYKRLLKLGTDGIRKMAAEQLKTAEDETARAFLQAVLISLEGLEIYASRHVDMLLAKSEAEEDPVRRQELLRTAAALGRVPRYPASSFFEACQSAWLLHLALQLTDNYLALGRPDQYLYPYLEKDLKENRITVEEAQELTDLYMLKFNERSQDNEVAAEMMDLEMEQQKQEKKWEERKLYDIGQQRYNVRDTIDAINHWNQNVMIGGCIPETGEDATNLMTVMMLESFRRMRMTNPVLSVRLSGQTPDYLKRQTAITLKTGGGLPALYNDETVIKGYQKFGVDLEDARDYANNGCWECILPGKTDFYFIKLNALKCMEWALNHGRCHIDGKQEVPDQGDVSEITDFEALYKRVLDNFKIVMEGAAAHMVETQHLRSIVAPVPLLSAFLEGPVEKGKDMTQMGARFILGGTIAEGISHVIDSLCAIRRVVFQEKYCTMTELADAIDHNFEGNEKLRNKLDSCPKYGANEEEADEIGVRLTHDYAELMMEIDGKYPEMKFMPGIGTFSWYIAVGNGTGASADGRLAAEPVASNFSPSKGAMTKGITGALLSFSKMNLDVMPLGSPLDLGMAGQYVQGEEGTKRLVGLMDTFTQLGGNLLTISVADSETLRDAQKHPENYKDLRVRMGGWSAYFTMLSKEQQEHHIKKSESGFF</sequence>
<evidence type="ECO:0000256" key="3">
    <source>
        <dbReference type="PROSITE-ProRule" id="PRU00493"/>
    </source>
</evidence>
<proteinExistence type="predicted"/>
<gene>
    <name evidence="6" type="primary">bssA_2</name>
    <name evidence="6" type="ORF">BEI61_02047</name>
</gene>
<protein>
    <submittedName>
        <fullName evidence="6">Benzylsuccinate synthase alpha subunit</fullName>
        <ecNumber evidence="6">4.1.99.11</ecNumber>
    </submittedName>
</protein>
<accession>A0A1E3ABP3</accession>
<dbReference type="AlphaFoldDB" id="A0A1E3ABP3"/>
<dbReference type="InterPro" id="IPR001150">
    <property type="entry name" value="Gly_radical"/>
</dbReference>
<name>A0A1E3ABP3_9FIRM</name>
<keyword evidence="2 6" id="KW-0456">Lyase</keyword>
<dbReference type="PROSITE" id="PS51149">
    <property type="entry name" value="GLY_RADICAL_2"/>
    <property type="match status" value="1"/>
</dbReference>
<evidence type="ECO:0000256" key="1">
    <source>
        <dbReference type="ARBA" id="ARBA00022818"/>
    </source>
</evidence>
<dbReference type="Gene3D" id="3.20.70.20">
    <property type="match status" value="1"/>
</dbReference>
<dbReference type="EC" id="4.1.99.11" evidence="6"/>
<dbReference type="GO" id="GO:0005829">
    <property type="term" value="C:cytosol"/>
    <property type="evidence" value="ECO:0007669"/>
    <property type="project" value="TreeGrafter"/>
</dbReference>
<dbReference type="EMBL" id="MCGH01000002">
    <property type="protein sequence ID" value="ODM06158.1"/>
    <property type="molecule type" value="Genomic_DNA"/>
</dbReference>
<dbReference type="GO" id="GO:0018805">
    <property type="term" value="F:benzylsuccinate synthase activity"/>
    <property type="evidence" value="ECO:0007669"/>
    <property type="project" value="UniProtKB-EC"/>
</dbReference>
<feature type="domain" description="Glycine radical" evidence="4">
    <location>
        <begin position="658"/>
        <end position="779"/>
    </location>
</feature>
<comment type="caution">
    <text evidence="6">The sequence shown here is derived from an EMBL/GenBank/DDBJ whole genome shotgun (WGS) entry which is preliminary data.</text>
</comment>
<dbReference type="PANTHER" id="PTHR43641">
    <property type="entry name" value="FORMATE ACETYLTRANSFERASE 3-RELATED"/>
    <property type="match status" value="1"/>
</dbReference>
<organism evidence="6 7">
    <name type="scientific">Eisenbergiella tayi</name>
    <dbReference type="NCBI Taxonomy" id="1432052"/>
    <lineage>
        <taxon>Bacteria</taxon>
        <taxon>Bacillati</taxon>
        <taxon>Bacillota</taxon>
        <taxon>Clostridia</taxon>
        <taxon>Lachnospirales</taxon>
        <taxon>Lachnospiraceae</taxon>
        <taxon>Eisenbergiella</taxon>
    </lineage>
</organism>
<dbReference type="PATRIC" id="fig|1432052.4.peg.2288"/>
<evidence type="ECO:0000259" key="5">
    <source>
        <dbReference type="PROSITE" id="PS51554"/>
    </source>
</evidence>
<evidence type="ECO:0000313" key="6">
    <source>
        <dbReference type="EMBL" id="ODM06158.1"/>
    </source>
</evidence>
<dbReference type="PANTHER" id="PTHR43641:SF2">
    <property type="entry name" value="DEHYDRATASE YBIW-RELATED"/>
    <property type="match status" value="1"/>
</dbReference>
<keyword evidence="1 3" id="KW-0556">Organic radical</keyword>
<dbReference type="InterPro" id="IPR004184">
    <property type="entry name" value="PFL_dom"/>
</dbReference>